<accession>A0ABY7Z1D8</accession>
<sequence length="158" mass="17296">MNIPDPQTFTDPVKLRKLMANAVRLGHEDLAFNCKLRIAELVGEGHDAGVEREFWTAIAAAEEFKTAAAGKSSKLTKIRAKHKRVGAQRVLADLMMEDGVTEGFDILVANGRGDLTGEAVVLRHDDVFSVDEVNAARRKLMEHGITSADRLEAEEVEG</sequence>
<keyword evidence="2" id="KW-1185">Reference proteome</keyword>
<dbReference type="RefSeq" id="WP_282212864.1">
    <property type="nucleotide sequence ID" value="NZ_CP118247.1"/>
</dbReference>
<proteinExistence type="predicted"/>
<evidence type="ECO:0000313" key="2">
    <source>
        <dbReference type="Proteomes" id="UP001222118"/>
    </source>
</evidence>
<protein>
    <recommendedName>
        <fullName evidence="3">Terminase small subunit</fullName>
    </recommendedName>
</protein>
<evidence type="ECO:0000313" key="1">
    <source>
        <dbReference type="EMBL" id="WDR07351.1"/>
    </source>
</evidence>
<gene>
    <name evidence="1" type="ORF">PSQ90_08010</name>
</gene>
<dbReference type="Proteomes" id="UP001222118">
    <property type="component" value="Chromosome"/>
</dbReference>
<evidence type="ECO:0008006" key="3">
    <source>
        <dbReference type="Google" id="ProtNLM"/>
    </source>
</evidence>
<name>A0ABY7Z1D8_9HYPH</name>
<dbReference type="EMBL" id="CP118247">
    <property type="protein sequence ID" value="WDR07351.1"/>
    <property type="molecule type" value="Genomic_DNA"/>
</dbReference>
<organism evidence="1 2">
    <name type="scientific">Devosia rhodophyticola</name>
    <dbReference type="NCBI Taxonomy" id="3026423"/>
    <lineage>
        <taxon>Bacteria</taxon>
        <taxon>Pseudomonadati</taxon>
        <taxon>Pseudomonadota</taxon>
        <taxon>Alphaproteobacteria</taxon>
        <taxon>Hyphomicrobiales</taxon>
        <taxon>Devosiaceae</taxon>
        <taxon>Devosia</taxon>
    </lineage>
</organism>
<reference evidence="1 2" key="1">
    <citation type="submission" date="2023-02" db="EMBL/GenBank/DDBJ databases">
        <title>Devosia chondri sp. nov., isolated from the phycosphere of marine algae.</title>
        <authorList>
            <person name="Kim J.M."/>
            <person name="Lee J.K."/>
            <person name="Choi B.J."/>
            <person name="Bayburt H."/>
            <person name="Jeon C.O."/>
        </authorList>
    </citation>
    <scope>NUCLEOTIDE SEQUENCE [LARGE SCALE GENOMIC DNA]</scope>
    <source>
        <strain evidence="1 2">G2-5</strain>
    </source>
</reference>